<proteinExistence type="predicted"/>
<gene>
    <name evidence="1" type="ORF">HPB47_026998</name>
</gene>
<organism evidence="1 2">
    <name type="scientific">Ixodes persulcatus</name>
    <name type="common">Taiga tick</name>
    <dbReference type="NCBI Taxonomy" id="34615"/>
    <lineage>
        <taxon>Eukaryota</taxon>
        <taxon>Metazoa</taxon>
        <taxon>Ecdysozoa</taxon>
        <taxon>Arthropoda</taxon>
        <taxon>Chelicerata</taxon>
        <taxon>Arachnida</taxon>
        <taxon>Acari</taxon>
        <taxon>Parasitiformes</taxon>
        <taxon>Ixodida</taxon>
        <taxon>Ixodoidea</taxon>
        <taxon>Ixodidae</taxon>
        <taxon>Ixodinae</taxon>
        <taxon>Ixodes</taxon>
    </lineage>
</organism>
<protein>
    <submittedName>
        <fullName evidence="1">Uncharacterized protein</fullName>
    </submittedName>
</protein>
<sequence>TCAVMESRAVFFGVVVFFAVSRLVLSHFNGVENSLYAMDGVGLRLPAPGRHSSNRNHARTTAKFYGHAVVPRTSWAEKFHPAAACRPRQLSLCDDVLPYNSTLLPNLVGDRDRISLNRTLLFFALMLKTECNPRLKQLLCSLLEPPCRAGRPLLPCRKFCKVATENCQKLIPATLALSRVFDCRRYPDSDSPSVCLNLARSACTMSLGNLHVVRARLFWPSPPASFVREQTPPAPLGCCGCHAGPAEVKACLRQEHQCPDLTCIPRQWRCDGVRDCPLAADEANCTGKGASTVCSHEEFRCDWRCIPNTWRCDGEPDCQDAADERHCPPKPVCGSGRFQCRDGSGCFPQRWVCDGKAECRDGSDEQDCSKKQCTAGDFRCDNGICIPSLWRCDGHNDCRDGSDERHCGSYLKGHVTIGP</sequence>
<name>A0AC60PXM0_IXOPE</name>
<comment type="caution">
    <text evidence="1">The sequence shown here is derived from an EMBL/GenBank/DDBJ whole genome shotgun (WGS) entry which is preliminary data.</text>
</comment>
<feature type="non-terminal residue" evidence="1">
    <location>
        <position position="1"/>
    </location>
</feature>
<reference evidence="1 2" key="1">
    <citation type="journal article" date="2020" name="Cell">
        <title>Large-Scale Comparative Analyses of Tick Genomes Elucidate Their Genetic Diversity and Vector Capacities.</title>
        <authorList>
            <consortium name="Tick Genome and Microbiome Consortium (TIGMIC)"/>
            <person name="Jia N."/>
            <person name="Wang J."/>
            <person name="Shi W."/>
            <person name="Du L."/>
            <person name="Sun Y."/>
            <person name="Zhan W."/>
            <person name="Jiang J.F."/>
            <person name="Wang Q."/>
            <person name="Zhang B."/>
            <person name="Ji P."/>
            <person name="Bell-Sakyi L."/>
            <person name="Cui X.M."/>
            <person name="Yuan T.T."/>
            <person name="Jiang B.G."/>
            <person name="Yang W.F."/>
            <person name="Lam T.T."/>
            <person name="Chang Q.C."/>
            <person name="Ding S.J."/>
            <person name="Wang X.J."/>
            <person name="Zhu J.G."/>
            <person name="Ruan X.D."/>
            <person name="Zhao L."/>
            <person name="Wei J.T."/>
            <person name="Ye R.Z."/>
            <person name="Que T.C."/>
            <person name="Du C.H."/>
            <person name="Zhou Y.H."/>
            <person name="Cheng J.X."/>
            <person name="Dai P.F."/>
            <person name="Guo W.B."/>
            <person name="Han X.H."/>
            <person name="Huang E.J."/>
            <person name="Li L.F."/>
            <person name="Wei W."/>
            <person name="Gao Y.C."/>
            <person name="Liu J.Z."/>
            <person name="Shao H.Z."/>
            <person name="Wang X."/>
            <person name="Wang C.C."/>
            <person name="Yang T.C."/>
            <person name="Huo Q.B."/>
            <person name="Li W."/>
            <person name="Chen H.Y."/>
            <person name="Chen S.E."/>
            <person name="Zhou L.G."/>
            <person name="Ni X.B."/>
            <person name="Tian J.H."/>
            <person name="Sheng Y."/>
            <person name="Liu T."/>
            <person name="Pan Y.S."/>
            <person name="Xia L.Y."/>
            <person name="Li J."/>
            <person name="Zhao F."/>
            <person name="Cao W.C."/>
        </authorList>
    </citation>
    <scope>NUCLEOTIDE SEQUENCE [LARGE SCALE GENOMIC DNA]</scope>
    <source>
        <strain evidence="1">Iper-2018</strain>
    </source>
</reference>
<evidence type="ECO:0000313" key="2">
    <source>
        <dbReference type="Proteomes" id="UP000805193"/>
    </source>
</evidence>
<dbReference type="EMBL" id="JABSTQ010009793">
    <property type="protein sequence ID" value="KAG0425843.1"/>
    <property type="molecule type" value="Genomic_DNA"/>
</dbReference>
<keyword evidence="2" id="KW-1185">Reference proteome</keyword>
<evidence type="ECO:0000313" key="1">
    <source>
        <dbReference type="EMBL" id="KAG0425843.1"/>
    </source>
</evidence>
<dbReference type="Proteomes" id="UP000805193">
    <property type="component" value="Unassembled WGS sequence"/>
</dbReference>
<accession>A0AC60PXM0</accession>